<proteinExistence type="predicted"/>
<reference evidence="2" key="1">
    <citation type="submission" date="2022-11" db="UniProtKB">
        <authorList>
            <consortium name="WormBaseParasite"/>
        </authorList>
    </citation>
    <scope>IDENTIFICATION</scope>
</reference>
<organism evidence="1 2">
    <name type="scientific">Globodera rostochiensis</name>
    <name type="common">Golden nematode worm</name>
    <name type="synonym">Heterodera rostochiensis</name>
    <dbReference type="NCBI Taxonomy" id="31243"/>
    <lineage>
        <taxon>Eukaryota</taxon>
        <taxon>Metazoa</taxon>
        <taxon>Ecdysozoa</taxon>
        <taxon>Nematoda</taxon>
        <taxon>Chromadorea</taxon>
        <taxon>Rhabditida</taxon>
        <taxon>Tylenchina</taxon>
        <taxon>Tylenchomorpha</taxon>
        <taxon>Tylenchoidea</taxon>
        <taxon>Heteroderidae</taxon>
        <taxon>Heteroderinae</taxon>
        <taxon>Globodera</taxon>
    </lineage>
</organism>
<protein>
    <submittedName>
        <fullName evidence="2">Uncharacterized protein</fullName>
    </submittedName>
</protein>
<evidence type="ECO:0000313" key="2">
    <source>
        <dbReference type="WBParaSite" id="Gr19_v10_g12779.t1"/>
    </source>
</evidence>
<accession>A0A914GZG8</accession>
<sequence length="335" mass="38809">MSDNPKEAEKQLKAIIVCADLLFEVFEFCGPFVLGLKVALISDRFDFLVDAHFESKEWELGDLDIRRAVEGNCAEIVILVDDEVVRRLPIPQEPLPDKNYMDQNVIEFLELLRPLFDSYGTDLSIGTRDGQNRSWEIILKKIWPLFKDNIYNLSLYYYQLDRHLRQFSPTVLRDCPKLRVIESDYAFPEFPADDRAGASSGQALAKWLYTPREDGRPNVLDCFFDSERMEALKMEFANSTVPVNFILTLRHCSSDDIVPFELKNNLTGERLVFRHVGEDAWLLVRCPIERDEVKWAKWEEEANYCQGNSIHIDFKDGDIDDNFGDKDIDDGPFFA</sequence>
<dbReference type="WBParaSite" id="Gr19_v10_g12779.t1">
    <property type="protein sequence ID" value="Gr19_v10_g12779.t1"/>
    <property type="gene ID" value="Gr19_v10_g12779"/>
</dbReference>
<dbReference type="Proteomes" id="UP000887572">
    <property type="component" value="Unplaced"/>
</dbReference>
<evidence type="ECO:0000313" key="1">
    <source>
        <dbReference type="Proteomes" id="UP000887572"/>
    </source>
</evidence>
<keyword evidence="1" id="KW-1185">Reference proteome</keyword>
<name>A0A914GZG8_GLORO</name>
<dbReference type="AlphaFoldDB" id="A0A914GZG8"/>